<dbReference type="SUPFAM" id="SSF158472">
    <property type="entry name" value="HAMP domain-like"/>
    <property type="match status" value="1"/>
</dbReference>
<dbReference type="SMART" id="SM00387">
    <property type="entry name" value="HATPase_c"/>
    <property type="match status" value="1"/>
</dbReference>
<sequence>MTDPRHTPPARKRRRAGIRSRITAVSVGAVAIALVIGAIGFWLTLRSSLYGQLDLATRQDAVAFAEQADQVGEDALPDVDDDRFWQLIDRDSGSVVAGSDLVEDLSAIADRNGTAPPFVSLGADGVFAVAAERESGDVIVVAGRSTSTIEETLGSVATLLTVAVPLIALVVGITTWIAVGRALAPVERMRRQVDAVTASDLSQRVEDPRTGDELGRLAHTLNDMLGRLEDSQRAQRRFISDASHELKSPLAVLRQYAEVAAAHPERVSADELTETVLDEGQRLERLVQGMLVLARADERALTITAVDVDLDDVLYAEAQRLRALGKVETDASAVRPVRVHADAALVRQAVRNLVDNAARHARTRVVLSSDVADGMALVTVDDDGPGVPPDQRERVFERFVRLDDARSRDAGGSGLGLAIVREIAVRHGGSARLAESLLGGARAELRLPLAPAD</sequence>
<evidence type="ECO:0000256" key="2">
    <source>
        <dbReference type="ARBA" id="ARBA00004236"/>
    </source>
</evidence>
<dbReference type="EMBL" id="JACCBV010000001">
    <property type="protein sequence ID" value="NYE19256.1"/>
    <property type="molecule type" value="Genomic_DNA"/>
</dbReference>
<name>A0A7Y9GMW0_9MICO</name>
<dbReference type="Pfam" id="PF00672">
    <property type="entry name" value="HAMP"/>
    <property type="match status" value="1"/>
</dbReference>
<dbReference type="PANTHER" id="PTHR45436:SF5">
    <property type="entry name" value="SENSOR HISTIDINE KINASE TRCS"/>
    <property type="match status" value="1"/>
</dbReference>
<dbReference type="SMART" id="SM00388">
    <property type="entry name" value="HisKA"/>
    <property type="match status" value="1"/>
</dbReference>
<dbReference type="InterPro" id="IPR036890">
    <property type="entry name" value="HATPase_C_sf"/>
</dbReference>
<dbReference type="InterPro" id="IPR050428">
    <property type="entry name" value="TCS_sensor_his_kinase"/>
</dbReference>
<dbReference type="InterPro" id="IPR004358">
    <property type="entry name" value="Sig_transdc_His_kin-like_C"/>
</dbReference>
<dbReference type="Gene3D" id="3.30.565.10">
    <property type="entry name" value="Histidine kinase-like ATPase, C-terminal domain"/>
    <property type="match status" value="1"/>
</dbReference>
<evidence type="ECO:0000256" key="7">
    <source>
        <dbReference type="ARBA" id="ARBA00022777"/>
    </source>
</evidence>
<keyword evidence="9" id="KW-0902">Two-component regulatory system</keyword>
<evidence type="ECO:0000259" key="12">
    <source>
        <dbReference type="PROSITE" id="PS50109"/>
    </source>
</evidence>
<evidence type="ECO:0000256" key="4">
    <source>
        <dbReference type="ARBA" id="ARBA00022553"/>
    </source>
</evidence>
<dbReference type="Gene3D" id="1.10.287.130">
    <property type="match status" value="1"/>
</dbReference>
<accession>A0A7Y9GMW0</accession>
<dbReference type="Pfam" id="PF00512">
    <property type="entry name" value="HisKA"/>
    <property type="match status" value="1"/>
</dbReference>
<dbReference type="PANTHER" id="PTHR45436">
    <property type="entry name" value="SENSOR HISTIDINE KINASE YKOH"/>
    <property type="match status" value="1"/>
</dbReference>
<evidence type="ECO:0000256" key="8">
    <source>
        <dbReference type="ARBA" id="ARBA00022989"/>
    </source>
</evidence>
<feature type="domain" description="Histidine kinase" evidence="12">
    <location>
        <begin position="241"/>
        <end position="451"/>
    </location>
</feature>
<feature type="transmembrane region" description="Helical" evidence="11">
    <location>
        <begin position="162"/>
        <end position="184"/>
    </location>
</feature>
<reference evidence="14 15" key="1">
    <citation type="submission" date="2020-07" db="EMBL/GenBank/DDBJ databases">
        <title>Sequencing the genomes of 1000 actinobacteria strains.</title>
        <authorList>
            <person name="Klenk H.-P."/>
        </authorList>
    </citation>
    <scope>NUCLEOTIDE SEQUENCE [LARGE SCALE GENOMIC DNA]</scope>
    <source>
        <strain evidence="14 15">DSM 24662</strain>
    </source>
</reference>
<evidence type="ECO:0000256" key="5">
    <source>
        <dbReference type="ARBA" id="ARBA00022679"/>
    </source>
</evidence>
<comment type="subcellular location">
    <subcellularLocation>
        <location evidence="2">Cell membrane</location>
    </subcellularLocation>
</comment>
<feature type="transmembrane region" description="Helical" evidence="11">
    <location>
        <begin position="21"/>
        <end position="45"/>
    </location>
</feature>
<dbReference type="PROSITE" id="PS50885">
    <property type="entry name" value="HAMP"/>
    <property type="match status" value="1"/>
</dbReference>
<evidence type="ECO:0000259" key="13">
    <source>
        <dbReference type="PROSITE" id="PS50885"/>
    </source>
</evidence>
<feature type="domain" description="HAMP" evidence="13">
    <location>
        <begin position="180"/>
        <end position="233"/>
    </location>
</feature>
<dbReference type="Proteomes" id="UP000576969">
    <property type="component" value="Unassembled WGS sequence"/>
</dbReference>
<proteinExistence type="predicted"/>
<keyword evidence="15" id="KW-1185">Reference proteome</keyword>
<dbReference type="InterPro" id="IPR003660">
    <property type="entry name" value="HAMP_dom"/>
</dbReference>
<organism evidence="14 15">
    <name type="scientific">Microbacterium immunditiarum</name>
    <dbReference type="NCBI Taxonomy" id="337480"/>
    <lineage>
        <taxon>Bacteria</taxon>
        <taxon>Bacillati</taxon>
        <taxon>Actinomycetota</taxon>
        <taxon>Actinomycetes</taxon>
        <taxon>Micrococcales</taxon>
        <taxon>Microbacteriaceae</taxon>
        <taxon>Microbacterium</taxon>
    </lineage>
</organism>
<dbReference type="SUPFAM" id="SSF47384">
    <property type="entry name" value="Homodimeric domain of signal transducing histidine kinase"/>
    <property type="match status" value="1"/>
</dbReference>
<dbReference type="InterPro" id="IPR005467">
    <property type="entry name" value="His_kinase_dom"/>
</dbReference>
<gene>
    <name evidence="14" type="ORF">BJ991_001284</name>
</gene>
<protein>
    <recommendedName>
        <fullName evidence="3">histidine kinase</fullName>
        <ecNumber evidence="3">2.7.13.3</ecNumber>
    </recommendedName>
</protein>
<dbReference type="SUPFAM" id="SSF55874">
    <property type="entry name" value="ATPase domain of HSP90 chaperone/DNA topoisomerase II/histidine kinase"/>
    <property type="match status" value="1"/>
</dbReference>
<dbReference type="Pfam" id="PF02518">
    <property type="entry name" value="HATPase_c"/>
    <property type="match status" value="1"/>
</dbReference>
<evidence type="ECO:0000256" key="10">
    <source>
        <dbReference type="ARBA" id="ARBA00023136"/>
    </source>
</evidence>
<dbReference type="GO" id="GO:0005886">
    <property type="term" value="C:plasma membrane"/>
    <property type="evidence" value="ECO:0007669"/>
    <property type="project" value="UniProtKB-SubCell"/>
</dbReference>
<evidence type="ECO:0000256" key="1">
    <source>
        <dbReference type="ARBA" id="ARBA00000085"/>
    </source>
</evidence>
<evidence type="ECO:0000313" key="14">
    <source>
        <dbReference type="EMBL" id="NYE19256.1"/>
    </source>
</evidence>
<comment type="caution">
    <text evidence="14">The sequence shown here is derived from an EMBL/GenBank/DDBJ whole genome shotgun (WGS) entry which is preliminary data.</text>
</comment>
<dbReference type="InterPro" id="IPR003594">
    <property type="entry name" value="HATPase_dom"/>
</dbReference>
<keyword evidence="10 11" id="KW-0472">Membrane</keyword>
<dbReference type="GO" id="GO:0000155">
    <property type="term" value="F:phosphorelay sensor kinase activity"/>
    <property type="evidence" value="ECO:0007669"/>
    <property type="project" value="InterPro"/>
</dbReference>
<dbReference type="RefSeq" id="WP_179488466.1">
    <property type="nucleotide sequence ID" value="NZ_JACCBV010000001.1"/>
</dbReference>
<dbReference type="PROSITE" id="PS50109">
    <property type="entry name" value="HIS_KIN"/>
    <property type="match status" value="1"/>
</dbReference>
<dbReference type="SMART" id="SM00304">
    <property type="entry name" value="HAMP"/>
    <property type="match status" value="1"/>
</dbReference>
<dbReference type="PRINTS" id="PR00344">
    <property type="entry name" value="BCTRLSENSOR"/>
</dbReference>
<evidence type="ECO:0000256" key="3">
    <source>
        <dbReference type="ARBA" id="ARBA00012438"/>
    </source>
</evidence>
<keyword evidence="6 11" id="KW-0812">Transmembrane</keyword>
<dbReference type="CDD" id="cd06225">
    <property type="entry name" value="HAMP"/>
    <property type="match status" value="1"/>
</dbReference>
<evidence type="ECO:0000256" key="6">
    <source>
        <dbReference type="ARBA" id="ARBA00022692"/>
    </source>
</evidence>
<dbReference type="AlphaFoldDB" id="A0A7Y9GMW0"/>
<keyword evidence="4" id="KW-0597">Phosphoprotein</keyword>
<keyword evidence="8 11" id="KW-1133">Transmembrane helix</keyword>
<dbReference type="EC" id="2.7.13.3" evidence="3"/>
<dbReference type="InterPro" id="IPR003661">
    <property type="entry name" value="HisK_dim/P_dom"/>
</dbReference>
<dbReference type="InterPro" id="IPR036097">
    <property type="entry name" value="HisK_dim/P_sf"/>
</dbReference>
<dbReference type="CDD" id="cd00082">
    <property type="entry name" value="HisKA"/>
    <property type="match status" value="1"/>
</dbReference>
<evidence type="ECO:0000256" key="11">
    <source>
        <dbReference type="SAM" id="Phobius"/>
    </source>
</evidence>
<dbReference type="Gene3D" id="6.10.340.10">
    <property type="match status" value="1"/>
</dbReference>
<evidence type="ECO:0000256" key="9">
    <source>
        <dbReference type="ARBA" id="ARBA00023012"/>
    </source>
</evidence>
<comment type="catalytic activity">
    <reaction evidence="1">
        <text>ATP + protein L-histidine = ADP + protein N-phospho-L-histidine.</text>
        <dbReference type="EC" id="2.7.13.3"/>
    </reaction>
</comment>
<keyword evidence="5" id="KW-0808">Transferase</keyword>
<keyword evidence="7 14" id="KW-0418">Kinase</keyword>
<evidence type="ECO:0000313" key="15">
    <source>
        <dbReference type="Proteomes" id="UP000576969"/>
    </source>
</evidence>